<dbReference type="EMBL" id="CAJNRE010009375">
    <property type="protein sequence ID" value="CAF2081304.1"/>
    <property type="molecule type" value="Genomic_DNA"/>
</dbReference>
<evidence type="ECO:0000313" key="2">
    <source>
        <dbReference type="Proteomes" id="UP000663824"/>
    </source>
</evidence>
<protein>
    <submittedName>
        <fullName evidence="1">Uncharacterized protein</fullName>
    </submittedName>
</protein>
<name>A0A816RYX5_9BILA</name>
<evidence type="ECO:0000313" key="1">
    <source>
        <dbReference type="EMBL" id="CAF2081304.1"/>
    </source>
</evidence>
<dbReference type="AlphaFoldDB" id="A0A816RYX5"/>
<gene>
    <name evidence="1" type="ORF">MBJ925_LOCUS18691</name>
</gene>
<dbReference type="Proteomes" id="UP000663824">
    <property type="component" value="Unassembled WGS sequence"/>
</dbReference>
<sequence length="199" mass="22647">MHAAWVSFYTMILNYQIAFFTNGSEYNSFNINIITDMAIQSVSLDYVSSPNIKYWIQVVGFTDNECEWNYAREIINRFTNVDYQPLQNALTPLLYNSEGNSVLQCYADIIPVNYSFGICVSNEMDAVSLDRFCNSYSPTSSIDIYRFRGFSSSSSMDGEAISFVCNRNLCNSPSTENEIKQIIGNYAHLLNIIPPKNSR</sequence>
<proteinExistence type="predicted"/>
<comment type="caution">
    <text evidence="1">The sequence shown here is derived from an EMBL/GenBank/DDBJ whole genome shotgun (WGS) entry which is preliminary data.</text>
</comment>
<reference evidence="1" key="1">
    <citation type="submission" date="2021-02" db="EMBL/GenBank/DDBJ databases">
        <authorList>
            <person name="Nowell W R."/>
        </authorList>
    </citation>
    <scope>NUCLEOTIDE SEQUENCE</scope>
</reference>
<accession>A0A816RYX5</accession>
<organism evidence="1 2">
    <name type="scientific">Rotaria magnacalcarata</name>
    <dbReference type="NCBI Taxonomy" id="392030"/>
    <lineage>
        <taxon>Eukaryota</taxon>
        <taxon>Metazoa</taxon>
        <taxon>Spiralia</taxon>
        <taxon>Gnathifera</taxon>
        <taxon>Rotifera</taxon>
        <taxon>Eurotatoria</taxon>
        <taxon>Bdelloidea</taxon>
        <taxon>Philodinida</taxon>
        <taxon>Philodinidae</taxon>
        <taxon>Rotaria</taxon>
    </lineage>
</organism>